<protein>
    <submittedName>
        <fullName evidence="1">(apollo) hypothetical protein</fullName>
    </submittedName>
</protein>
<name>A0A8S3WVA2_PARAO</name>
<dbReference type="AlphaFoldDB" id="A0A8S3WVA2"/>
<comment type="caution">
    <text evidence="1">The sequence shown here is derived from an EMBL/GenBank/DDBJ whole genome shotgun (WGS) entry which is preliminary data.</text>
</comment>
<evidence type="ECO:0000313" key="1">
    <source>
        <dbReference type="EMBL" id="CAG4984286.1"/>
    </source>
</evidence>
<evidence type="ECO:0000313" key="2">
    <source>
        <dbReference type="Proteomes" id="UP000691718"/>
    </source>
</evidence>
<gene>
    <name evidence="1" type="ORF">PAPOLLO_LOCUS10823</name>
</gene>
<dbReference type="EMBL" id="CAJQZP010000774">
    <property type="protein sequence ID" value="CAG4984286.1"/>
    <property type="molecule type" value="Genomic_DNA"/>
</dbReference>
<organism evidence="1 2">
    <name type="scientific">Parnassius apollo</name>
    <name type="common">Apollo butterfly</name>
    <name type="synonym">Papilio apollo</name>
    <dbReference type="NCBI Taxonomy" id="110799"/>
    <lineage>
        <taxon>Eukaryota</taxon>
        <taxon>Metazoa</taxon>
        <taxon>Ecdysozoa</taxon>
        <taxon>Arthropoda</taxon>
        <taxon>Hexapoda</taxon>
        <taxon>Insecta</taxon>
        <taxon>Pterygota</taxon>
        <taxon>Neoptera</taxon>
        <taxon>Endopterygota</taxon>
        <taxon>Lepidoptera</taxon>
        <taxon>Glossata</taxon>
        <taxon>Ditrysia</taxon>
        <taxon>Papilionoidea</taxon>
        <taxon>Papilionidae</taxon>
        <taxon>Parnassiinae</taxon>
        <taxon>Parnassini</taxon>
        <taxon>Parnassius</taxon>
        <taxon>Parnassius</taxon>
    </lineage>
</organism>
<keyword evidence="2" id="KW-1185">Reference proteome</keyword>
<accession>A0A8S3WVA2</accession>
<dbReference type="OrthoDB" id="10062876at2759"/>
<reference evidence="1" key="1">
    <citation type="submission" date="2021-04" db="EMBL/GenBank/DDBJ databases">
        <authorList>
            <person name="Tunstrom K."/>
        </authorList>
    </citation>
    <scope>NUCLEOTIDE SEQUENCE</scope>
</reference>
<sequence length="243" mass="28527">MNLHLYVPPAIHHSRNFLNCLNIKEKGFCQKFTMNNETKEALTKKFKLLQERCIYVHNAIKNLSDVGPVPNNIEAEASNDVEASRTEIQNLYTSITTDSNLPTSQYLSEIQQFTDEVEKFIAFTEGSINYMDAEMERLNNIIETSQEARSRSRAEKKPITKKERLIERFHTIEKVLHGLMYSLYPNFADLVMDVLWRLMQEKFDARSSGYIKVTNENYRAMRFLRHIKMVSQNPYNKKEFKLV</sequence>
<proteinExistence type="predicted"/>
<dbReference type="Proteomes" id="UP000691718">
    <property type="component" value="Unassembled WGS sequence"/>
</dbReference>